<keyword evidence="1" id="KW-1133">Transmembrane helix</keyword>
<sequence length="72" mass="7646">MHAVLTSLHAFLSAAIRPRTPLARGITVALCIKLVVVVSMRLFLFGADARVPVDDSAMTGRLIETGAVEKGN</sequence>
<proteinExistence type="predicted"/>
<dbReference type="EMBL" id="JACIIX010000001">
    <property type="protein sequence ID" value="MBB6208806.1"/>
    <property type="molecule type" value="Genomic_DNA"/>
</dbReference>
<organism evidence="2 3">
    <name type="scientific">Novispirillum itersonii</name>
    <name type="common">Aquaspirillum itersonii</name>
    <dbReference type="NCBI Taxonomy" id="189"/>
    <lineage>
        <taxon>Bacteria</taxon>
        <taxon>Pseudomonadati</taxon>
        <taxon>Pseudomonadota</taxon>
        <taxon>Alphaproteobacteria</taxon>
        <taxon>Rhodospirillales</taxon>
        <taxon>Novispirillaceae</taxon>
        <taxon>Novispirillum</taxon>
    </lineage>
</organism>
<keyword evidence="1" id="KW-0812">Transmembrane</keyword>
<dbReference type="AlphaFoldDB" id="A0A7W9ZCB6"/>
<gene>
    <name evidence="2" type="ORF">FHS48_000187</name>
</gene>
<reference evidence="2 3" key="1">
    <citation type="submission" date="2020-08" db="EMBL/GenBank/DDBJ databases">
        <title>Genomic Encyclopedia of Type Strains, Phase IV (KMG-IV): sequencing the most valuable type-strain genomes for metagenomic binning, comparative biology and taxonomic classification.</title>
        <authorList>
            <person name="Goeker M."/>
        </authorList>
    </citation>
    <scope>NUCLEOTIDE SEQUENCE [LARGE SCALE GENOMIC DNA]</scope>
    <source>
        <strain evidence="2 3">DSM 11590</strain>
    </source>
</reference>
<name>A0A7W9ZCB6_NOVIT</name>
<keyword evidence="1" id="KW-0472">Membrane</keyword>
<feature type="transmembrane region" description="Helical" evidence="1">
    <location>
        <begin position="25"/>
        <end position="44"/>
    </location>
</feature>
<protein>
    <submittedName>
        <fullName evidence="2">Uncharacterized protein</fullName>
    </submittedName>
</protein>
<accession>A0A7W9ZCB6</accession>
<dbReference type="Proteomes" id="UP000544872">
    <property type="component" value="Unassembled WGS sequence"/>
</dbReference>
<evidence type="ECO:0000313" key="2">
    <source>
        <dbReference type="EMBL" id="MBB6208806.1"/>
    </source>
</evidence>
<evidence type="ECO:0000313" key="3">
    <source>
        <dbReference type="Proteomes" id="UP000544872"/>
    </source>
</evidence>
<keyword evidence="3" id="KW-1185">Reference proteome</keyword>
<evidence type="ECO:0000256" key="1">
    <source>
        <dbReference type="SAM" id="Phobius"/>
    </source>
</evidence>
<dbReference type="RefSeq" id="WP_184260214.1">
    <property type="nucleotide sequence ID" value="NZ_JACIIX010000001.1"/>
</dbReference>
<comment type="caution">
    <text evidence="2">The sequence shown here is derived from an EMBL/GenBank/DDBJ whole genome shotgun (WGS) entry which is preliminary data.</text>
</comment>